<organism evidence="1 2">
    <name type="scientific">Rangifer tarandus platyrhynchus</name>
    <name type="common">Svalbard reindeer</name>
    <dbReference type="NCBI Taxonomy" id="3082113"/>
    <lineage>
        <taxon>Eukaryota</taxon>
        <taxon>Metazoa</taxon>
        <taxon>Chordata</taxon>
        <taxon>Craniata</taxon>
        <taxon>Vertebrata</taxon>
        <taxon>Euteleostomi</taxon>
        <taxon>Mammalia</taxon>
        <taxon>Eutheria</taxon>
        <taxon>Laurasiatheria</taxon>
        <taxon>Artiodactyla</taxon>
        <taxon>Ruminantia</taxon>
        <taxon>Pecora</taxon>
        <taxon>Cervidae</taxon>
        <taxon>Odocoileinae</taxon>
        <taxon>Rangifer</taxon>
    </lineage>
</organism>
<name>A0AC60AAK9_RANTA</name>
<evidence type="ECO:0000313" key="1">
    <source>
        <dbReference type="EMBL" id="CAN0571700.1"/>
    </source>
</evidence>
<accession>A0AC60AAK9</accession>
<dbReference type="EMBL" id="OX596093">
    <property type="protein sequence ID" value="CAN0571700.1"/>
    <property type="molecule type" value="Genomic_DNA"/>
</dbReference>
<reference evidence="1" key="1">
    <citation type="submission" date="2023-05" db="EMBL/GenBank/DDBJ databases">
        <authorList>
            <consortium name="ELIXIR-Norway"/>
        </authorList>
    </citation>
    <scope>NUCLEOTIDE SEQUENCE</scope>
</reference>
<evidence type="ECO:0000313" key="2">
    <source>
        <dbReference type="Proteomes" id="UP001162501"/>
    </source>
</evidence>
<dbReference type="Proteomes" id="UP001162501">
    <property type="component" value="Chromosome 9"/>
</dbReference>
<sequence length="134" mass="14764">MPLATGQHGIKGTEQEKWEEVGGEDGDGAGLTEERRGMVKRLCFLSPHQCVCVCWCEMCVQAGRAEGDCASRCPLPPVFHYHCPSSQPPYIFLEHRSHFLFCLLPGSASTESSLLPPAARFSHLLQNLYPHGVP</sequence>
<gene>
    <name evidence="1" type="ORF">MRATA1EN22A_LOCUS28350</name>
</gene>
<protein>
    <submittedName>
        <fullName evidence="1">Uncharacterized protein</fullName>
    </submittedName>
</protein>
<proteinExistence type="predicted"/>
<reference evidence="1" key="2">
    <citation type="submission" date="2025-03" db="EMBL/GenBank/DDBJ databases">
        <authorList>
            <consortium name="ELIXIR-Norway"/>
            <consortium name="Elixir Norway"/>
        </authorList>
    </citation>
    <scope>NUCLEOTIDE SEQUENCE</scope>
</reference>